<dbReference type="Proteomes" id="UP000823851">
    <property type="component" value="Unassembled WGS sequence"/>
</dbReference>
<evidence type="ECO:0000259" key="8">
    <source>
        <dbReference type="PROSITE" id="PS50902"/>
    </source>
</evidence>
<evidence type="ECO:0000256" key="6">
    <source>
        <dbReference type="ARBA" id="ARBA00023004"/>
    </source>
</evidence>
<dbReference type="InterPro" id="IPR029039">
    <property type="entry name" value="Flavoprotein-like_sf"/>
</dbReference>
<dbReference type="PANTHER" id="PTHR24960">
    <property type="entry name" value="PHOTOSYSTEM I IRON-SULFUR CENTER-RELATED"/>
    <property type="match status" value="1"/>
</dbReference>
<evidence type="ECO:0000256" key="7">
    <source>
        <dbReference type="ARBA" id="ARBA00023014"/>
    </source>
</evidence>
<evidence type="ECO:0000256" key="1">
    <source>
        <dbReference type="ARBA" id="ARBA00001966"/>
    </source>
</evidence>
<protein>
    <recommendedName>
        <fullName evidence="3">Ferredoxin</fullName>
    </recommendedName>
</protein>
<dbReference type="GO" id="GO:0016651">
    <property type="term" value="F:oxidoreductase activity, acting on NAD(P)H"/>
    <property type="evidence" value="ECO:0007669"/>
    <property type="project" value="UniProtKB-ARBA"/>
</dbReference>
<dbReference type="SUPFAM" id="SSF52218">
    <property type="entry name" value="Flavoproteins"/>
    <property type="match status" value="1"/>
</dbReference>
<dbReference type="Pfam" id="PF00037">
    <property type="entry name" value="Fer4"/>
    <property type="match status" value="1"/>
</dbReference>
<dbReference type="PROSITE" id="PS50902">
    <property type="entry name" value="FLAVODOXIN_LIKE"/>
    <property type="match status" value="1"/>
</dbReference>
<dbReference type="GO" id="GO:0010181">
    <property type="term" value="F:FMN binding"/>
    <property type="evidence" value="ECO:0007669"/>
    <property type="project" value="InterPro"/>
</dbReference>
<dbReference type="PROSITE" id="PS51379">
    <property type="entry name" value="4FE4S_FER_2"/>
    <property type="match status" value="2"/>
</dbReference>
<proteinExistence type="predicted"/>
<dbReference type="Gene3D" id="3.30.70.20">
    <property type="match status" value="1"/>
</dbReference>
<gene>
    <name evidence="10" type="ORF">H9912_07210</name>
</gene>
<feature type="domain" description="4Fe-4S ferredoxin-type" evidence="9">
    <location>
        <begin position="201"/>
        <end position="230"/>
    </location>
</feature>
<dbReference type="EMBL" id="DWUW01000201">
    <property type="protein sequence ID" value="HJD31715.1"/>
    <property type="molecule type" value="Genomic_DNA"/>
</dbReference>
<evidence type="ECO:0000256" key="4">
    <source>
        <dbReference type="ARBA" id="ARBA00022485"/>
    </source>
</evidence>
<evidence type="ECO:0000256" key="3">
    <source>
        <dbReference type="ARBA" id="ARBA00013529"/>
    </source>
</evidence>
<feature type="domain" description="4Fe-4S ferredoxin-type" evidence="9">
    <location>
        <begin position="175"/>
        <end position="199"/>
    </location>
</feature>
<dbReference type="AlphaFoldDB" id="A0A9D2R0C9"/>
<dbReference type="PROSITE" id="PS00198">
    <property type="entry name" value="4FE4S_FER_1"/>
    <property type="match status" value="1"/>
</dbReference>
<comment type="caution">
    <text evidence="10">The sequence shown here is derived from an EMBL/GenBank/DDBJ whole genome shotgun (WGS) entry which is preliminary data.</text>
</comment>
<dbReference type="InterPro" id="IPR017900">
    <property type="entry name" value="4Fe4S_Fe_S_CS"/>
</dbReference>
<evidence type="ECO:0000259" key="9">
    <source>
        <dbReference type="PROSITE" id="PS51379"/>
    </source>
</evidence>
<reference evidence="10" key="2">
    <citation type="submission" date="2021-04" db="EMBL/GenBank/DDBJ databases">
        <authorList>
            <person name="Gilroy R."/>
        </authorList>
    </citation>
    <scope>NUCLEOTIDE SEQUENCE</scope>
    <source>
        <strain evidence="10">ChiHjej8B7-25341</strain>
    </source>
</reference>
<evidence type="ECO:0000256" key="5">
    <source>
        <dbReference type="ARBA" id="ARBA00022723"/>
    </source>
</evidence>
<evidence type="ECO:0000256" key="2">
    <source>
        <dbReference type="ARBA" id="ARBA00003532"/>
    </source>
</evidence>
<dbReference type="InterPro" id="IPR008254">
    <property type="entry name" value="Flavodoxin/NO_synth"/>
</dbReference>
<organism evidence="10 11">
    <name type="scientific">Candidatus Eisenbergiella stercorigallinarum</name>
    <dbReference type="NCBI Taxonomy" id="2838557"/>
    <lineage>
        <taxon>Bacteria</taxon>
        <taxon>Bacillati</taxon>
        <taxon>Bacillota</taxon>
        <taxon>Clostridia</taxon>
        <taxon>Lachnospirales</taxon>
        <taxon>Lachnospiraceae</taxon>
        <taxon>Eisenbergiella</taxon>
    </lineage>
</organism>
<evidence type="ECO:0000313" key="10">
    <source>
        <dbReference type="EMBL" id="HJD31715.1"/>
    </source>
</evidence>
<dbReference type="Gene3D" id="3.40.50.360">
    <property type="match status" value="1"/>
</dbReference>
<reference evidence="10" key="1">
    <citation type="journal article" date="2021" name="PeerJ">
        <title>Extensive microbial diversity within the chicken gut microbiome revealed by metagenomics and culture.</title>
        <authorList>
            <person name="Gilroy R."/>
            <person name="Ravi A."/>
            <person name="Getino M."/>
            <person name="Pursley I."/>
            <person name="Horton D.L."/>
            <person name="Alikhan N.F."/>
            <person name="Baker D."/>
            <person name="Gharbi K."/>
            <person name="Hall N."/>
            <person name="Watson M."/>
            <person name="Adriaenssens E.M."/>
            <person name="Foster-Nyarko E."/>
            <person name="Jarju S."/>
            <person name="Secka A."/>
            <person name="Antonio M."/>
            <person name="Oren A."/>
            <person name="Chaudhuri R.R."/>
            <person name="La Ragione R."/>
            <person name="Hildebrand F."/>
            <person name="Pallen M.J."/>
        </authorList>
    </citation>
    <scope>NUCLEOTIDE SEQUENCE</scope>
    <source>
        <strain evidence="10">ChiHjej8B7-25341</strain>
    </source>
</reference>
<evidence type="ECO:0000313" key="11">
    <source>
        <dbReference type="Proteomes" id="UP000823851"/>
    </source>
</evidence>
<dbReference type="InterPro" id="IPR017896">
    <property type="entry name" value="4Fe4S_Fe-S-bd"/>
</dbReference>
<dbReference type="InterPro" id="IPR050157">
    <property type="entry name" value="PSI_iron-sulfur_center"/>
</dbReference>
<keyword evidence="6" id="KW-0408">Iron</keyword>
<keyword evidence="7" id="KW-0411">Iron-sulfur</keyword>
<dbReference type="SUPFAM" id="SSF54862">
    <property type="entry name" value="4Fe-4S ferredoxins"/>
    <property type="match status" value="1"/>
</dbReference>
<keyword evidence="4" id="KW-0004">4Fe-4S</keyword>
<dbReference type="GO" id="GO:0046872">
    <property type="term" value="F:metal ion binding"/>
    <property type="evidence" value="ECO:0007669"/>
    <property type="project" value="UniProtKB-KW"/>
</dbReference>
<comment type="cofactor">
    <cofactor evidence="1">
        <name>[4Fe-4S] cluster</name>
        <dbReference type="ChEBI" id="CHEBI:49883"/>
    </cofactor>
</comment>
<feature type="domain" description="Flavodoxin-like" evidence="8">
    <location>
        <begin position="3"/>
        <end position="151"/>
    </location>
</feature>
<name>A0A9D2R0C9_9FIRM</name>
<sequence length="253" mass="27507">MKTTAVYFSPTGNTKKSVEAMAQALDAEFQTVDLTAPQRKDGEEVPVQMRFSGADFVIFGMPVYGGRLPALAAERLSGIRGEQTPCVLVVTYGNRHYDDALVELQDLCEAQGFVVKGAAALVGRHTYGEIQVDRPDAADLEADVEFVRRAASGDGLYAMIPGNRPYQKQPMGKGQFAPLTSDACTGCGLCRKSCPAGAIGPDFQVDAEKCISCFRCIRICPAGAKNMDTEAYRSFAQMFTQKLAARRENEYFL</sequence>
<dbReference type="Pfam" id="PF12837">
    <property type="entry name" value="Fer4_6"/>
    <property type="match status" value="1"/>
</dbReference>
<comment type="function">
    <text evidence="2">Ferredoxins are iron-sulfur proteins that transfer electrons in a wide variety of metabolic reactions.</text>
</comment>
<accession>A0A9D2R0C9</accession>
<dbReference type="PANTHER" id="PTHR24960:SF79">
    <property type="entry name" value="PHOTOSYSTEM I IRON-SULFUR CENTER"/>
    <property type="match status" value="1"/>
</dbReference>
<keyword evidence="5" id="KW-0479">Metal-binding</keyword>
<dbReference type="GO" id="GO:0051539">
    <property type="term" value="F:4 iron, 4 sulfur cluster binding"/>
    <property type="evidence" value="ECO:0007669"/>
    <property type="project" value="UniProtKB-KW"/>
</dbReference>